<dbReference type="InterPro" id="IPR016181">
    <property type="entry name" value="Acyl_CoA_acyltransferase"/>
</dbReference>
<dbReference type="EMBL" id="JAEPRB010000187">
    <property type="protein sequence ID" value="KAG2219275.1"/>
    <property type="molecule type" value="Genomic_DNA"/>
</dbReference>
<dbReference type="InterPro" id="IPR000182">
    <property type="entry name" value="GNAT_dom"/>
</dbReference>
<dbReference type="OrthoDB" id="61870at2759"/>
<sequence>MLSVIRYQDPNTFLNEIKKTFEGEENELNHMLFLWAVIRLTKEQKLINDHSYCGAVWRIGENDKNKKSLVFAMVMREHDSLRFTSLFTEEIETEGRKSITLLMNDIQTVSLTNKNMITSIEGKDSIIQLVREIWDQQQFKYNNNNKRPQQVTFDLNSSFHTWCYTVRRDDVDALSKKSIQKQQEGYFLRQATIIELPLLIDWLTDYFHHYKDYLSSKHLAQIIDQLVFTKITTELPLGNIYFYCDPNDLPVSMIWKFIPLEIGTSLGYVYTPSEKRNKGLGSAMVGAFSLKLLEIYKYINITVDGKQDPDDNMYTRLGYHFEGKEFCYKIVLE</sequence>
<dbReference type="Pfam" id="PF08445">
    <property type="entry name" value="FR47"/>
    <property type="match status" value="1"/>
</dbReference>
<dbReference type="Gene3D" id="3.40.630.30">
    <property type="match status" value="1"/>
</dbReference>
<name>A0A8H7VG52_9FUNG</name>
<reference evidence="2 3" key="1">
    <citation type="submission" date="2020-12" db="EMBL/GenBank/DDBJ databases">
        <title>Metabolic potential, ecology and presence of endohyphal bacteria is reflected in genomic diversity of Mucoromycotina.</title>
        <authorList>
            <person name="Muszewska A."/>
            <person name="Okrasinska A."/>
            <person name="Steczkiewicz K."/>
            <person name="Drgas O."/>
            <person name="Orlowska M."/>
            <person name="Perlinska-Lenart U."/>
            <person name="Aleksandrzak-Piekarczyk T."/>
            <person name="Szatraj K."/>
            <person name="Zielenkiewicz U."/>
            <person name="Pilsyk S."/>
            <person name="Malc E."/>
            <person name="Mieczkowski P."/>
            <person name="Kruszewska J.S."/>
            <person name="Biernat P."/>
            <person name="Pawlowska J."/>
        </authorList>
    </citation>
    <scope>NUCLEOTIDE SEQUENCE [LARGE SCALE GENOMIC DNA]</scope>
    <source>
        <strain evidence="2 3">CBS 142.35</strain>
    </source>
</reference>
<dbReference type="InterPro" id="IPR013653">
    <property type="entry name" value="GCN5-like_dom"/>
</dbReference>
<accession>A0A8H7VG52</accession>
<organism evidence="2 3">
    <name type="scientific">Circinella minor</name>
    <dbReference type="NCBI Taxonomy" id="1195481"/>
    <lineage>
        <taxon>Eukaryota</taxon>
        <taxon>Fungi</taxon>
        <taxon>Fungi incertae sedis</taxon>
        <taxon>Mucoromycota</taxon>
        <taxon>Mucoromycotina</taxon>
        <taxon>Mucoromycetes</taxon>
        <taxon>Mucorales</taxon>
        <taxon>Lichtheimiaceae</taxon>
        <taxon>Circinella</taxon>
    </lineage>
</organism>
<evidence type="ECO:0000313" key="3">
    <source>
        <dbReference type="Proteomes" id="UP000646827"/>
    </source>
</evidence>
<dbReference type="GO" id="GO:0016747">
    <property type="term" value="F:acyltransferase activity, transferring groups other than amino-acyl groups"/>
    <property type="evidence" value="ECO:0007669"/>
    <property type="project" value="InterPro"/>
</dbReference>
<keyword evidence="3" id="KW-1185">Reference proteome</keyword>
<protein>
    <recommendedName>
        <fullName evidence="1">N-acetyltransferase domain-containing protein</fullName>
    </recommendedName>
</protein>
<feature type="domain" description="N-acetyltransferase" evidence="1">
    <location>
        <begin position="186"/>
        <end position="333"/>
    </location>
</feature>
<evidence type="ECO:0000259" key="1">
    <source>
        <dbReference type="PROSITE" id="PS51186"/>
    </source>
</evidence>
<dbReference type="SUPFAM" id="SSF55729">
    <property type="entry name" value="Acyl-CoA N-acyltransferases (Nat)"/>
    <property type="match status" value="1"/>
</dbReference>
<evidence type="ECO:0000313" key="2">
    <source>
        <dbReference type="EMBL" id="KAG2219275.1"/>
    </source>
</evidence>
<proteinExistence type="predicted"/>
<comment type="caution">
    <text evidence="2">The sequence shown here is derived from an EMBL/GenBank/DDBJ whole genome shotgun (WGS) entry which is preliminary data.</text>
</comment>
<gene>
    <name evidence="2" type="ORF">INT45_000051</name>
</gene>
<dbReference type="AlphaFoldDB" id="A0A8H7VG52"/>
<dbReference type="PROSITE" id="PS51186">
    <property type="entry name" value="GNAT"/>
    <property type="match status" value="1"/>
</dbReference>
<dbReference type="Proteomes" id="UP000646827">
    <property type="component" value="Unassembled WGS sequence"/>
</dbReference>